<dbReference type="InterPro" id="IPR016024">
    <property type="entry name" value="ARM-type_fold"/>
</dbReference>
<dbReference type="AlphaFoldDB" id="A0A6F9DUY0"/>
<accession>A0A6F9DUY0</accession>
<dbReference type="SUPFAM" id="SSF48371">
    <property type="entry name" value="ARM repeat"/>
    <property type="match status" value="1"/>
</dbReference>
<dbReference type="PANTHER" id="PTHR12029:SF11">
    <property type="entry name" value="METHYLTRANSFERASE TARBP1-RELATED"/>
    <property type="match status" value="1"/>
</dbReference>
<dbReference type="EMBL" id="LR790951">
    <property type="protein sequence ID" value="CAB3266813.1"/>
    <property type="molecule type" value="mRNA"/>
</dbReference>
<evidence type="ECO:0000313" key="1">
    <source>
        <dbReference type="EMBL" id="CAB3266813.1"/>
    </source>
</evidence>
<dbReference type="PANTHER" id="PTHR12029">
    <property type="entry name" value="RNA METHYLTRANSFERASE"/>
    <property type="match status" value="1"/>
</dbReference>
<keyword evidence="1" id="KW-0808">Transferase</keyword>
<reference evidence="1" key="1">
    <citation type="submission" date="2020-04" db="EMBL/GenBank/DDBJ databases">
        <authorList>
            <person name="Neveu A P."/>
        </authorList>
    </citation>
    <scope>NUCLEOTIDE SEQUENCE</scope>
    <source>
        <tissue evidence="1">Whole embryo</tissue>
    </source>
</reference>
<proteinExistence type="evidence at transcript level"/>
<dbReference type="GO" id="GO:0030488">
    <property type="term" value="P:tRNA methylation"/>
    <property type="evidence" value="ECO:0007669"/>
    <property type="project" value="TreeGrafter"/>
</dbReference>
<protein>
    <submittedName>
        <fullName evidence="1">Probable methyltransferase TARBP1</fullName>
    </submittedName>
</protein>
<dbReference type="InterPro" id="IPR045330">
    <property type="entry name" value="TRM3/TARBP1"/>
</dbReference>
<name>A0A6F9DUY0_9ASCI</name>
<organism evidence="1">
    <name type="scientific">Phallusia mammillata</name>
    <dbReference type="NCBI Taxonomy" id="59560"/>
    <lineage>
        <taxon>Eukaryota</taxon>
        <taxon>Metazoa</taxon>
        <taxon>Chordata</taxon>
        <taxon>Tunicata</taxon>
        <taxon>Ascidiacea</taxon>
        <taxon>Phlebobranchia</taxon>
        <taxon>Ascidiidae</taxon>
        <taxon>Phallusia</taxon>
    </lineage>
</organism>
<gene>
    <name evidence="1" type="primary">Tarbp1-001</name>
</gene>
<keyword evidence="1" id="KW-0489">Methyltransferase</keyword>
<sequence>MSSQINAKPFDLLFSFGTSLSPEVIISGLCKTIDSSWEVELQNKQKLENKFNLISTLLSTTKWKYENASGETTANIKDLFLLILQRYLNENNRNIDFVVTFLKSCCNLSDTENYYCKELTKSVVTCLESICFDLKRNKANSVWNEHIDHTVFLLLDKLVENKYIELFSHVFPRLCEILVWLKGVSPLYNITLRLISNMTQLLSKSSQGEDLLKMSLMQVFDRICQQSQTEITKKLHTNESEDFVENAEVIGNCISLLQLLLELWVSCDECSTKKNSVEEVLLHVVSDYRTWCILQMGIYHRTSSTRKAAVNCIRYAFQFVQTQNLEITVKIQKSCALNENDTVFASTNNVHWFAAWQHLLTVCESLEENQIHVIRPVLVKIPGLFAIEKDARIPLSWLLAILRRMLSHDSKHVQQEGIELFLQLNHSTYPVFSSPFFFSFIYFGLLPALQDESVYYCSGQEAAENTISVSKMVGDFFKTTCESLPQHGKETFLKILLTRLDSFSWSPVALFYMMSSATKISPVNCWGDKELHMVRHLMFHSVRSQNKQLNSTLQKVILQCFLIHADVSKIMLEDLLSFLLLCVKEQVLSRPSKQWNECSKWLWQNFKNIKQESDSGQFQPTISSWFKQIFGMTGDCQEQGAIDTSINQCDIFLLLIFLYADGQCSNNDKLQPMEFIFQNITTQVKAISDKAAMHPYLPHLQIVLSFHFTKSLLTFCMTAEKGDPIVDIILTSLWQIWPGLAAYVMRKLPSSCLAVNRLEIYLCPTQLFFELSEKHSHNKCSVLGLGQNVLAALILSSILAAEKVMKNKRF</sequence>
<dbReference type="GO" id="GO:0016423">
    <property type="term" value="F:tRNA (guanine) methyltransferase activity"/>
    <property type="evidence" value="ECO:0007669"/>
    <property type="project" value="TreeGrafter"/>
</dbReference>